<keyword evidence="6 13" id="KW-0547">Nucleotide-binding</keyword>
<dbReference type="FunFam" id="3.30.200.20:FF:000043">
    <property type="entry name" value="Wall-associated receptor kinase 2"/>
    <property type="match status" value="1"/>
</dbReference>
<dbReference type="GO" id="GO:0005886">
    <property type="term" value="C:plasma membrane"/>
    <property type="evidence" value="ECO:0007669"/>
    <property type="project" value="TreeGrafter"/>
</dbReference>
<keyword evidence="3" id="KW-0808">Transferase</keyword>
<keyword evidence="10" id="KW-0472">Membrane</keyword>
<evidence type="ECO:0000313" key="15">
    <source>
        <dbReference type="EMBL" id="KAF6162024.1"/>
    </source>
</evidence>
<dbReference type="SUPFAM" id="SSF56112">
    <property type="entry name" value="Protein kinase-like (PK-like)"/>
    <property type="match status" value="1"/>
</dbReference>
<feature type="domain" description="Protein kinase" evidence="14">
    <location>
        <begin position="110"/>
        <end position="193"/>
    </location>
</feature>
<comment type="subcellular location">
    <subcellularLocation>
        <location evidence="1">Membrane</location>
        <topology evidence="1">Single-pass type I membrane protein</topology>
    </subcellularLocation>
</comment>
<protein>
    <recommendedName>
        <fullName evidence="14">Protein kinase domain-containing protein</fullName>
    </recommendedName>
</protein>
<dbReference type="OrthoDB" id="4062651at2759"/>
<keyword evidence="12" id="KW-0325">Glycoprotein</keyword>
<comment type="caution">
    <text evidence="15">The sequence shown here is derived from an EMBL/GenBank/DDBJ whole genome shotgun (WGS) entry which is preliminary data.</text>
</comment>
<keyword evidence="5" id="KW-0732">Signal</keyword>
<dbReference type="GO" id="GO:0030247">
    <property type="term" value="F:polysaccharide binding"/>
    <property type="evidence" value="ECO:0007669"/>
    <property type="project" value="InterPro"/>
</dbReference>
<evidence type="ECO:0000256" key="7">
    <source>
        <dbReference type="ARBA" id="ARBA00022777"/>
    </source>
</evidence>
<evidence type="ECO:0000256" key="13">
    <source>
        <dbReference type="PROSITE-ProRule" id="PRU10141"/>
    </source>
</evidence>
<dbReference type="GO" id="GO:0007166">
    <property type="term" value="P:cell surface receptor signaling pathway"/>
    <property type="evidence" value="ECO:0007669"/>
    <property type="project" value="InterPro"/>
</dbReference>
<keyword evidence="7" id="KW-0418">Kinase</keyword>
<dbReference type="InterPro" id="IPR000719">
    <property type="entry name" value="Prot_kinase_dom"/>
</dbReference>
<keyword evidence="2" id="KW-0723">Serine/threonine-protein kinase</keyword>
<keyword evidence="11" id="KW-1015">Disulfide bond</keyword>
<dbReference type="Gene3D" id="3.30.200.20">
    <property type="entry name" value="Phosphorylase Kinase, domain 1"/>
    <property type="match status" value="1"/>
</dbReference>
<evidence type="ECO:0000256" key="1">
    <source>
        <dbReference type="ARBA" id="ARBA00004479"/>
    </source>
</evidence>
<evidence type="ECO:0000256" key="3">
    <source>
        <dbReference type="ARBA" id="ARBA00022679"/>
    </source>
</evidence>
<proteinExistence type="predicted"/>
<name>A0A7J7N4M4_9MAGN</name>
<evidence type="ECO:0000256" key="6">
    <source>
        <dbReference type="ARBA" id="ARBA00022741"/>
    </source>
</evidence>
<keyword evidence="16" id="KW-1185">Reference proteome</keyword>
<evidence type="ECO:0000256" key="4">
    <source>
        <dbReference type="ARBA" id="ARBA00022692"/>
    </source>
</evidence>
<dbReference type="Pfam" id="PF13947">
    <property type="entry name" value="GUB_WAK_bind"/>
    <property type="match status" value="1"/>
</dbReference>
<evidence type="ECO:0000256" key="8">
    <source>
        <dbReference type="ARBA" id="ARBA00022840"/>
    </source>
</evidence>
<dbReference type="AlphaFoldDB" id="A0A7J7N4M4"/>
<dbReference type="InterPro" id="IPR011009">
    <property type="entry name" value="Kinase-like_dom_sf"/>
</dbReference>
<dbReference type="EMBL" id="JACGCM010001059">
    <property type="protein sequence ID" value="KAF6162024.1"/>
    <property type="molecule type" value="Genomic_DNA"/>
</dbReference>
<dbReference type="GO" id="GO:0005524">
    <property type="term" value="F:ATP binding"/>
    <property type="evidence" value="ECO:0007669"/>
    <property type="project" value="UniProtKB-UniRule"/>
</dbReference>
<dbReference type="InterPro" id="IPR045274">
    <property type="entry name" value="WAK-like"/>
</dbReference>
<evidence type="ECO:0000259" key="14">
    <source>
        <dbReference type="PROSITE" id="PS50011"/>
    </source>
</evidence>
<evidence type="ECO:0000256" key="9">
    <source>
        <dbReference type="ARBA" id="ARBA00022989"/>
    </source>
</evidence>
<evidence type="ECO:0000256" key="12">
    <source>
        <dbReference type="ARBA" id="ARBA00023180"/>
    </source>
</evidence>
<dbReference type="Pfam" id="PF00069">
    <property type="entry name" value="Pkinase"/>
    <property type="match status" value="1"/>
</dbReference>
<organism evidence="15 16">
    <name type="scientific">Kingdonia uniflora</name>
    <dbReference type="NCBI Taxonomy" id="39325"/>
    <lineage>
        <taxon>Eukaryota</taxon>
        <taxon>Viridiplantae</taxon>
        <taxon>Streptophyta</taxon>
        <taxon>Embryophyta</taxon>
        <taxon>Tracheophyta</taxon>
        <taxon>Spermatophyta</taxon>
        <taxon>Magnoliopsida</taxon>
        <taxon>Ranunculales</taxon>
        <taxon>Circaeasteraceae</taxon>
        <taxon>Kingdonia</taxon>
    </lineage>
</organism>
<dbReference type="PROSITE" id="PS00107">
    <property type="entry name" value="PROTEIN_KINASE_ATP"/>
    <property type="match status" value="1"/>
</dbReference>
<accession>A0A7J7N4M4</accession>
<dbReference type="InterPro" id="IPR025287">
    <property type="entry name" value="WAK_GUB"/>
</dbReference>
<dbReference type="PANTHER" id="PTHR27005:SF515">
    <property type="entry name" value="WALL-ASSOCIATED RECEPTOR KINASE-LIKE 10-RELATED"/>
    <property type="match status" value="1"/>
</dbReference>
<evidence type="ECO:0000256" key="10">
    <source>
        <dbReference type="ARBA" id="ARBA00023136"/>
    </source>
</evidence>
<dbReference type="PANTHER" id="PTHR27005">
    <property type="entry name" value="WALL-ASSOCIATED RECEPTOR KINASE-LIKE 21"/>
    <property type="match status" value="1"/>
</dbReference>
<dbReference type="Proteomes" id="UP000541444">
    <property type="component" value="Unassembled WGS sequence"/>
</dbReference>
<dbReference type="InterPro" id="IPR017441">
    <property type="entry name" value="Protein_kinase_ATP_BS"/>
</dbReference>
<keyword evidence="8 13" id="KW-0067">ATP-binding</keyword>
<keyword evidence="4" id="KW-0812">Transmembrane</keyword>
<evidence type="ECO:0000256" key="11">
    <source>
        <dbReference type="ARBA" id="ARBA00023157"/>
    </source>
</evidence>
<dbReference type="PROSITE" id="PS50011">
    <property type="entry name" value="PROTEIN_KINASE_DOM"/>
    <property type="match status" value="1"/>
</dbReference>
<feature type="binding site" evidence="13">
    <location>
        <position position="139"/>
    </location>
    <ligand>
        <name>ATP</name>
        <dbReference type="ChEBI" id="CHEBI:30616"/>
    </ligand>
</feature>
<keyword evidence="9" id="KW-1133">Transmembrane helix</keyword>
<evidence type="ECO:0000256" key="2">
    <source>
        <dbReference type="ARBA" id="ARBA00022527"/>
    </source>
</evidence>
<sequence>MYATNEVKLGCPSSCGNITIPYPFGIGKGCYLDKGYEIKCNKSSPDSLDFPETFLVHGKLEKRKNIMLKQKFFKRNGDLLLEQQISSRELSVEKSKIFITQDLESATDNFSESRVLGRGGSGTVYKGTLSDGRIMAIKKFKIVDENQIGELINELVILSQISHRNILRLLGCCLETEVPLWVYNPQYELRNPS</sequence>
<gene>
    <name evidence="15" type="ORF">GIB67_002613</name>
</gene>
<dbReference type="GO" id="GO:0004674">
    <property type="term" value="F:protein serine/threonine kinase activity"/>
    <property type="evidence" value="ECO:0007669"/>
    <property type="project" value="UniProtKB-KW"/>
</dbReference>
<evidence type="ECO:0000313" key="16">
    <source>
        <dbReference type="Proteomes" id="UP000541444"/>
    </source>
</evidence>
<reference evidence="15 16" key="1">
    <citation type="journal article" date="2020" name="IScience">
        <title>Genome Sequencing of the Endangered Kingdonia uniflora (Circaeasteraceae, Ranunculales) Reveals Potential Mechanisms of Evolutionary Specialization.</title>
        <authorList>
            <person name="Sun Y."/>
            <person name="Deng T."/>
            <person name="Zhang A."/>
            <person name="Moore M.J."/>
            <person name="Landis J.B."/>
            <person name="Lin N."/>
            <person name="Zhang H."/>
            <person name="Zhang X."/>
            <person name="Huang J."/>
            <person name="Zhang X."/>
            <person name="Sun H."/>
            <person name="Wang H."/>
        </authorList>
    </citation>
    <scope>NUCLEOTIDE SEQUENCE [LARGE SCALE GENOMIC DNA]</scope>
    <source>
        <strain evidence="15">TB1705</strain>
        <tissue evidence="15">Leaf</tissue>
    </source>
</reference>
<evidence type="ECO:0000256" key="5">
    <source>
        <dbReference type="ARBA" id="ARBA00022729"/>
    </source>
</evidence>